<dbReference type="PANTHER" id="PTHR10009">
    <property type="entry name" value="PROTEIN YELLOW-RELATED"/>
    <property type="match status" value="1"/>
</dbReference>
<accession>A0ABD2N7J4</accession>
<evidence type="ECO:0008006" key="9">
    <source>
        <dbReference type="Google" id="ProtNLM"/>
    </source>
</evidence>
<comment type="similarity">
    <text evidence="2">Belongs to the major royal jelly protein family.</text>
</comment>
<dbReference type="Pfam" id="PF03022">
    <property type="entry name" value="MRJP"/>
    <property type="match status" value="1"/>
</dbReference>
<reference evidence="7 8" key="1">
    <citation type="journal article" date="2021" name="BMC Biol.">
        <title>Horizontally acquired antibacterial genes associated with adaptive radiation of ladybird beetles.</title>
        <authorList>
            <person name="Li H.S."/>
            <person name="Tang X.F."/>
            <person name="Huang Y.H."/>
            <person name="Xu Z.Y."/>
            <person name="Chen M.L."/>
            <person name="Du X.Y."/>
            <person name="Qiu B.Y."/>
            <person name="Chen P.T."/>
            <person name="Zhang W."/>
            <person name="Slipinski A."/>
            <person name="Escalona H.E."/>
            <person name="Waterhouse R.M."/>
            <person name="Zwick A."/>
            <person name="Pang H."/>
        </authorList>
    </citation>
    <scope>NUCLEOTIDE SEQUENCE [LARGE SCALE GENOMIC DNA]</scope>
    <source>
        <strain evidence="7">SYSU2018</strain>
    </source>
</reference>
<feature type="signal peptide" evidence="6">
    <location>
        <begin position="1"/>
        <end position="19"/>
    </location>
</feature>
<dbReference type="GO" id="GO:0005576">
    <property type="term" value="C:extracellular region"/>
    <property type="evidence" value="ECO:0007669"/>
    <property type="project" value="UniProtKB-SubCell"/>
</dbReference>
<comment type="subcellular location">
    <subcellularLocation>
        <location evidence="1">Secreted</location>
    </subcellularLocation>
</comment>
<dbReference type="InterPro" id="IPR011042">
    <property type="entry name" value="6-blade_b-propeller_TolB-like"/>
</dbReference>
<keyword evidence="8" id="KW-1185">Reference proteome</keyword>
<evidence type="ECO:0000256" key="6">
    <source>
        <dbReference type="SAM" id="SignalP"/>
    </source>
</evidence>
<feature type="compositionally biased region" description="Low complexity" evidence="5">
    <location>
        <begin position="122"/>
        <end position="131"/>
    </location>
</feature>
<proteinExistence type="inferred from homology"/>
<feature type="compositionally biased region" description="Low complexity" evidence="5">
    <location>
        <begin position="527"/>
        <end position="537"/>
    </location>
</feature>
<sequence length="561" mass="62857">MGFTAISFLAIFVISSVVSVNNLREEFTWTRIDYDWGNRRTRQVDTEDRYGSYGGLPSRQPQRQHGNSGISYPTSDSSLVGSYTDANRRPGNYGGSSNNNRPTRRPTQNQGASSQNIQNSWNGQQGNINRGQGQGGSSGSSSSQSRENYIYQNNIPMGAGVWGDKLFITVPRRRHGVPSSLNYVSLSSQNRHNTPLIPYPNWEMNALPENYNNTNFDNSSLSPAERQRFVSVYRVAADSCDRLWFVDTGRMEIPNAPIQIQSPKLVIMDLRTDTVLRQYTFPESDLRPSTLFAHVVVETEPNNCNNAYAYLPDVGGYGLVVYSFRQNRSWRLTHNYFYLEPLRGEFRIGGHTFQWNDGVFSTALSPSNNGRRDLYFHSMAGSHLYRVPTEILKNETAATRSYHGEDFQVVGDRGEGSQTSASALDQSTGVLFLGLVNQNALACWNINSPITDISIVQKDDERMIYPCDLKIYNDNIYLLTNTMPTFLYGQLDYDVTNFRIWVQNVGEAIQGTRCASGSGSSNGGGNSNRYQGSNSRGGSYGNRKNHGTRGASNTRPNFEYF</sequence>
<gene>
    <name evidence="7" type="ORF">HHI36_016023</name>
</gene>
<dbReference type="InterPro" id="IPR017996">
    <property type="entry name" value="MRJP/yellow-related"/>
</dbReference>
<comment type="caution">
    <text evidence="7">The sequence shown here is derived from an EMBL/GenBank/DDBJ whole genome shotgun (WGS) entry which is preliminary data.</text>
</comment>
<evidence type="ECO:0000256" key="2">
    <source>
        <dbReference type="ARBA" id="ARBA00009127"/>
    </source>
</evidence>
<evidence type="ECO:0000313" key="8">
    <source>
        <dbReference type="Proteomes" id="UP001516400"/>
    </source>
</evidence>
<evidence type="ECO:0000256" key="5">
    <source>
        <dbReference type="SAM" id="MobiDB-lite"/>
    </source>
</evidence>
<feature type="region of interest" description="Disordered" evidence="5">
    <location>
        <begin position="513"/>
        <end position="561"/>
    </location>
</feature>
<feature type="chain" id="PRO_5044755292" description="Protein yellow" evidence="6">
    <location>
        <begin position="20"/>
        <end position="561"/>
    </location>
</feature>
<dbReference type="Proteomes" id="UP001516400">
    <property type="component" value="Unassembled WGS sequence"/>
</dbReference>
<dbReference type="EMBL" id="JABFTP020000062">
    <property type="protein sequence ID" value="KAL3274643.1"/>
    <property type="molecule type" value="Genomic_DNA"/>
</dbReference>
<evidence type="ECO:0000256" key="1">
    <source>
        <dbReference type="ARBA" id="ARBA00004613"/>
    </source>
</evidence>
<feature type="compositionally biased region" description="Low complexity" evidence="5">
    <location>
        <begin position="95"/>
        <end position="110"/>
    </location>
</feature>
<evidence type="ECO:0000256" key="4">
    <source>
        <dbReference type="ARBA" id="ARBA00022729"/>
    </source>
</evidence>
<evidence type="ECO:0000313" key="7">
    <source>
        <dbReference type="EMBL" id="KAL3274643.1"/>
    </source>
</evidence>
<organism evidence="7 8">
    <name type="scientific">Cryptolaemus montrouzieri</name>
    <dbReference type="NCBI Taxonomy" id="559131"/>
    <lineage>
        <taxon>Eukaryota</taxon>
        <taxon>Metazoa</taxon>
        <taxon>Ecdysozoa</taxon>
        <taxon>Arthropoda</taxon>
        <taxon>Hexapoda</taxon>
        <taxon>Insecta</taxon>
        <taxon>Pterygota</taxon>
        <taxon>Neoptera</taxon>
        <taxon>Endopterygota</taxon>
        <taxon>Coleoptera</taxon>
        <taxon>Polyphaga</taxon>
        <taxon>Cucujiformia</taxon>
        <taxon>Coccinelloidea</taxon>
        <taxon>Coccinellidae</taxon>
        <taxon>Scymninae</taxon>
        <taxon>Scymnini</taxon>
        <taxon>Cryptolaemus</taxon>
    </lineage>
</organism>
<dbReference type="PANTHER" id="PTHR10009:SF11">
    <property type="entry name" value="RH54244P"/>
    <property type="match status" value="1"/>
</dbReference>
<keyword evidence="3" id="KW-0964">Secreted</keyword>
<evidence type="ECO:0000256" key="3">
    <source>
        <dbReference type="ARBA" id="ARBA00022525"/>
    </source>
</evidence>
<dbReference type="Gene3D" id="2.120.10.30">
    <property type="entry name" value="TolB, C-terminal domain"/>
    <property type="match status" value="1"/>
</dbReference>
<keyword evidence="4 6" id="KW-0732">Signal</keyword>
<feature type="region of interest" description="Disordered" evidence="5">
    <location>
        <begin position="47"/>
        <end position="145"/>
    </location>
</feature>
<feature type="compositionally biased region" description="Polar residues" evidence="5">
    <location>
        <begin position="550"/>
        <end position="561"/>
    </location>
</feature>
<protein>
    <recommendedName>
        <fullName evidence="9">Protein yellow</fullName>
    </recommendedName>
</protein>
<dbReference type="AlphaFoldDB" id="A0ABD2N7J4"/>
<feature type="compositionally biased region" description="Polar residues" evidence="5">
    <location>
        <begin position="111"/>
        <end position="121"/>
    </location>
</feature>
<name>A0ABD2N7J4_9CUCU</name>
<feature type="compositionally biased region" description="Polar residues" evidence="5">
    <location>
        <begin position="59"/>
        <end position="85"/>
    </location>
</feature>